<name>A0A9N9KAB1_9GLOM</name>
<dbReference type="InterPro" id="IPR036162">
    <property type="entry name" value="Resolvase-like_N_sf"/>
</dbReference>
<dbReference type="GO" id="GO:0032196">
    <property type="term" value="P:transposition"/>
    <property type="evidence" value="ECO:0007669"/>
    <property type="project" value="UniProtKB-KW"/>
</dbReference>
<reference evidence="7" key="1">
    <citation type="submission" date="2021-06" db="EMBL/GenBank/DDBJ databases">
        <authorList>
            <person name="Kallberg Y."/>
            <person name="Tangrot J."/>
            <person name="Rosling A."/>
        </authorList>
    </citation>
    <scope>NUCLEOTIDE SEQUENCE</scope>
    <source>
        <strain evidence="7">FL966</strain>
    </source>
</reference>
<dbReference type="Pfam" id="PF07282">
    <property type="entry name" value="Cas12f1-like_TNB"/>
    <property type="match status" value="1"/>
</dbReference>
<comment type="similarity">
    <text evidence="1">In the C-terminal section; belongs to the transposase 35 family.</text>
</comment>
<keyword evidence="4" id="KW-0233">DNA recombination</keyword>
<evidence type="ECO:0000256" key="4">
    <source>
        <dbReference type="ARBA" id="ARBA00023172"/>
    </source>
</evidence>
<evidence type="ECO:0000256" key="2">
    <source>
        <dbReference type="ARBA" id="ARBA00022578"/>
    </source>
</evidence>
<dbReference type="InterPro" id="IPR010095">
    <property type="entry name" value="Cas12f1-like_TNB"/>
</dbReference>
<dbReference type="Proteomes" id="UP000789759">
    <property type="component" value="Unassembled WGS sequence"/>
</dbReference>
<protein>
    <submittedName>
        <fullName evidence="7">10009_t:CDS:1</fullName>
    </submittedName>
</protein>
<dbReference type="InterPro" id="IPR009061">
    <property type="entry name" value="DNA-bd_dom_put_sf"/>
</dbReference>
<evidence type="ECO:0000313" key="7">
    <source>
        <dbReference type="EMBL" id="CAG8817127.1"/>
    </source>
</evidence>
<keyword evidence="2" id="KW-0815">Transposition</keyword>
<dbReference type="PANTHER" id="PTHR36172:SF1">
    <property type="entry name" value="RESOLVASE-RELATED"/>
    <property type="match status" value="1"/>
</dbReference>
<organism evidence="7 8">
    <name type="scientific">Cetraspora pellucida</name>
    <dbReference type="NCBI Taxonomy" id="1433469"/>
    <lineage>
        <taxon>Eukaryota</taxon>
        <taxon>Fungi</taxon>
        <taxon>Fungi incertae sedis</taxon>
        <taxon>Mucoromycota</taxon>
        <taxon>Glomeromycotina</taxon>
        <taxon>Glomeromycetes</taxon>
        <taxon>Diversisporales</taxon>
        <taxon>Gigasporaceae</taxon>
        <taxon>Cetraspora</taxon>
    </lineage>
</organism>
<evidence type="ECO:0000256" key="3">
    <source>
        <dbReference type="ARBA" id="ARBA00023125"/>
    </source>
</evidence>
<evidence type="ECO:0000259" key="6">
    <source>
        <dbReference type="Pfam" id="PF07282"/>
    </source>
</evidence>
<keyword evidence="3" id="KW-0238">DNA-binding</keyword>
<dbReference type="SUPFAM" id="SSF46955">
    <property type="entry name" value="Putative DNA-binding domain"/>
    <property type="match status" value="1"/>
</dbReference>
<dbReference type="GO" id="GO:0000150">
    <property type="term" value="F:DNA strand exchange activity"/>
    <property type="evidence" value="ECO:0007669"/>
    <property type="project" value="InterPro"/>
</dbReference>
<dbReference type="PANTHER" id="PTHR36172">
    <property type="match status" value="1"/>
</dbReference>
<comment type="caution">
    <text evidence="7">The sequence shown here is derived from an EMBL/GenBank/DDBJ whole genome shotgun (WGS) entry which is preliminary data.</text>
</comment>
<evidence type="ECO:0000313" key="8">
    <source>
        <dbReference type="Proteomes" id="UP000789759"/>
    </source>
</evidence>
<evidence type="ECO:0000256" key="1">
    <source>
        <dbReference type="ARBA" id="ARBA00008761"/>
    </source>
</evidence>
<dbReference type="Gene3D" id="3.40.50.1390">
    <property type="entry name" value="Resolvase, N-terminal catalytic domain"/>
    <property type="match status" value="1"/>
</dbReference>
<dbReference type="InterPro" id="IPR001959">
    <property type="entry name" value="Transposase"/>
</dbReference>
<feature type="domain" description="Cas12f1-like TNB" evidence="6">
    <location>
        <begin position="493"/>
        <end position="559"/>
    </location>
</feature>
<dbReference type="GO" id="GO:0003677">
    <property type="term" value="F:DNA binding"/>
    <property type="evidence" value="ECO:0007669"/>
    <property type="project" value="UniProtKB-KW"/>
</dbReference>
<keyword evidence="8" id="KW-1185">Reference proteome</keyword>
<dbReference type="Gene3D" id="1.10.1660.10">
    <property type="match status" value="1"/>
</dbReference>
<accession>A0A9N9KAB1</accession>
<dbReference type="EMBL" id="CAJVQA010045121">
    <property type="protein sequence ID" value="CAG8817127.1"/>
    <property type="molecule type" value="Genomic_DNA"/>
</dbReference>
<gene>
    <name evidence="7" type="ORF">CPELLU_LOCUS19310</name>
</gene>
<feature type="non-terminal residue" evidence="7">
    <location>
        <position position="577"/>
    </location>
</feature>
<dbReference type="SUPFAM" id="SSF53041">
    <property type="entry name" value="Resolvase-like"/>
    <property type="match status" value="1"/>
</dbReference>
<dbReference type="Pfam" id="PF01385">
    <property type="entry name" value="OrfB_IS605"/>
    <property type="match status" value="1"/>
</dbReference>
<evidence type="ECO:0000259" key="5">
    <source>
        <dbReference type="Pfam" id="PF01385"/>
    </source>
</evidence>
<dbReference type="AlphaFoldDB" id="A0A9N9KAB1"/>
<dbReference type="OrthoDB" id="2413960at2759"/>
<dbReference type="InterPro" id="IPR051491">
    <property type="entry name" value="Recombinase/Transposase-rel"/>
</dbReference>
<sequence length="577" mass="68729">EILRRIMRINQPKRMSITHKRTINYQLPQIQNTPRIIIDEMQIHSHSGNPLGQAIYNPAEKIKKTYGISTSTLRRWNDKGDVLCITMPGGKRLYSTEDIDNIFVSNENKKDDLERQCAYLTSEFPDHKIITDIGSGNIEKVVITRKDRLCRFAYELVEWIFSKHEVKLMVLNTDVGSNNPDTGELAEDLLSIIRIYSTIQEKEKLMKWMNTARWTYKKALELIKNGEVRIKKNLRQKCINNENFRYENTWVLETPYDIRNDILIDLLDAYNSNFKSKRKKFNIRYKSKKDKQYSITIQSREWNRKRGNYAFLKKIRTSEQLLEINNAVNLVCDKFKRFYICIPIPIEEQYHENDDFISIDPGIRTFMTGYDPKGKIFEWGKGDISHIYRLCKRYDKYQNERSMLKSGYYKHKRYTLKRKMLKIYDKIKNLIKNCHHKIVKELCENYNTILLPRFETQNMIRKKTRLENQESTKKNFKRKIRNKTARMMLTMSHYKFQQHIIHKIREYPRRLLILCDEHYTSKTCGCCGYIKNNLGSAKKFKCDKCGFEIDRDHNGARNILLRHLSQGDLTLGPTLLE</sequence>
<feature type="domain" description="Probable transposase IS891/IS1136/IS1341" evidence="5">
    <location>
        <begin position="344"/>
        <end position="459"/>
    </location>
</feature>
<dbReference type="NCBIfam" id="NF040570">
    <property type="entry name" value="guided_TnpB"/>
    <property type="match status" value="1"/>
</dbReference>
<proteinExistence type="inferred from homology"/>